<name>H3BSH0_HUMAN</name>
<feature type="non-terminal residue" evidence="2">
    <location>
        <position position="1"/>
    </location>
</feature>
<dbReference type="VEuPathDB" id="HostDB:ENSG00000256029"/>
<dbReference type="RNAct" id="H3BSH0">
    <property type="molecule type" value="protein"/>
</dbReference>
<reference evidence="2" key="5">
    <citation type="submission" date="2025-09" db="UniProtKB">
        <authorList>
            <consortium name="Ensembl"/>
        </authorList>
    </citation>
    <scope>IDENTIFICATION</scope>
</reference>
<dbReference type="EMBL" id="AL590560">
    <property type="status" value="NOT_ANNOTATED_CDS"/>
    <property type="molecule type" value="Genomic_DNA"/>
</dbReference>
<dbReference type="Bgee" id="ENSG00000256029">
    <property type="expression patterns" value="Expressed in right uterine tube and 98 other cell types or tissues"/>
</dbReference>
<organism evidence="2 3">
    <name type="scientific">Homo sapiens</name>
    <name type="common">Human</name>
    <dbReference type="NCBI Taxonomy" id="9606"/>
    <lineage>
        <taxon>Eukaryota</taxon>
        <taxon>Metazoa</taxon>
        <taxon>Chordata</taxon>
        <taxon>Craniata</taxon>
        <taxon>Vertebrata</taxon>
        <taxon>Euteleostomi</taxon>
        <taxon>Mammalia</taxon>
        <taxon>Eutheria</taxon>
        <taxon>Euarchontoglires</taxon>
        <taxon>Primates</taxon>
        <taxon>Haplorrhini</taxon>
        <taxon>Catarrhini</taxon>
        <taxon>Hominidae</taxon>
        <taxon>Homo</taxon>
    </lineage>
</organism>
<proteinExistence type="predicted"/>
<accession>H3BSH0</accession>
<dbReference type="BioMuta" id="ENSG00000256029"/>
<reference evidence="2 3" key="1">
    <citation type="journal article" date="2001" name="Nature">
        <title>Initial sequencing and analysis of the human genome.</title>
        <authorList>
            <consortium name="International Human Genome Sequencing Consortium"/>
            <person name="Lander E.S."/>
            <person name="Linton L.M."/>
            <person name="Birren B."/>
            <person name="Nusbaum C."/>
            <person name="Zody M.C."/>
            <person name="Baldwin J."/>
            <person name="Devon K."/>
            <person name="Dewar K."/>
            <person name="Doyle M."/>
            <person name="FitzHugh W."/>
            <person name="Funke R."/>
            <person name="Gage D."/>
            <person name="Harris K."/>
            <person name="Heaford A."/>
            <person name="Howland J."/>
            <person name="Kann L."/>
            <person name="Lehoczky J."/>
            <person name="LeVine R."/>
            <person name="McEwan P."/>
            <person name="McKernan K."/>
            <person name="Meldrim J."/>
            <person name="Mesirov J.P."/>
            <person name="Miranda C."/>
            <person name="Morris W."/>
            <person name="Naylor J."/>
            <person name="Raymond C."/>
            <person name="Rosetti M."/>
            <person name="Santos R."/>
            <person name="Sheridan A."/>
            <person name="Sougnez C."/>
            <person name="Stange-Thomann N."/>
            <person name="Stojanovic N."/>
            <person name="Subramanian A."/>
            <person name="Wyman D."/>
            <person name="Rogers J."/>
            <person name="Sulston J."/>
            <person name="Ainscough R."/>
            <person name="Beck S."/>
            <person name="Bentley D."/>
            <person name="Burton J."/>
            <person name="Clee C."/>
            <person name="Carter N."/>
            <person name="Coulson A."/>
            <person name="Deadman R."/>
            <person name="Deloukas P."/>
            <person name="Dunham A."/>
            <person name="Dunham I."/>
            <person name="Durbin R."/>
            <person name="French L."/>
            <person name="Grafham D."/>
            <person name="Gregory S."/>
            <person name="Hubbard T."/>
            <person name="Humphray S."/>
            <person name="Hunt A."/>
            <person name="Jones M."/>
            <person name="Lloyd C."/>
            <person name="McMurray A."/>
            <person name="Matthews L."/>
            <person name="Mercer S."/>
            <person name="Milne S."/>
            <person name="Mullikin J.C."/>
            <person name="Mungall A."/>
            <person name="Plumb R."/>
            <person name="Ross M."/>
            <person name="Shownkeen R."/>
            <person name="Sims S."/>
            <person name="Waterston R.H."/>
            <person name="Wilson R.K."/>
            <person name="Hillier L.W."/>
            <person name="McPherson J.D."/>
            <person name="Marra M.A."/>
            <person name="Mardis E.R."/>
            <person name="Fulton L.A."/>
            <person name="Chinwalla A.T."/>
            <person name="Pepin K.H."/>
            <person name="Gish W.R."/>
            <person name="Chissoe S.L."/>
            <person name="Wendl M.C."/>
            <person name="Delehaunty K.D."/>
            <person name="Miner T.L."/>
            <person name="Delehaunty A."/>
            <person name="Kramer J.B."/>
            <person name="Cook L.L."/>
            <person name="Fulton R.S."/>
            <person name="Johnson D.L."/>
            <person name="Minx P.J."/>
            <person name="Clifton S.W."/>
            <person name="Hawkins T."/>
            <person name="Branscomb E."/>
            <person name="Predki P."/>
            <person name="Richardson P."/>
            <person name="Wenning S."/>
            <person name="Slezak T."/>
            <person name="Doggett N."/>
            <person name="Cheng J.F."/>
            <person name="Olsen A."/>
            <person name="Lucas S."/>
            <person name="Elkin C."/>
            <person name="Uberbacher E."/>
            <person name="Frazier M."/>
            <person name="Gibbs R.A."/>
            <person name="Muzny D.M."/>
            <person name="Scherer S.E."/>
            <person name="Bouck J.B."/>
            <person name="Sodergren E.J."/>
            <person name="Worley K.C."/>
            <person name="Rives C.M."/>
            <person name="Gorrell J.H."/>
            <person name="Metzker M.L."/>
            <person name="Naylor S.L."/>
            <person name="Kucherlapati R.S."/>
            <person name="Nelson D.L."/>
            <person name="Weinstock G.M."/>
            <person name="Sakaki Y."/>
            <person name="Fujiyama A."/>
            <person name="Hattori M."/>
            <person name="Yada T."/>
            <person name="Toyoda A."/>
            <person name="Itoh T."/>
            <person name="Kawagoe C."/>
            <person name="Watanabe H."/>
            <person name="Totoki Y."/>
            <person name="Taylor T."/>
            <person name="Weissenbach J."/>
            <person name="Heilig R."/>
            <person name="Saurin W."/>
            <person name="Artiguenave F."/>
            <person name="Brottier P."/>
            <person name="Bruls T."/>
            <person name="Pelletier E."/>
            <person name="Robert C."/>
            <person name="Wincker P."/>
            <person name="Smith D.R."/>
            <person name="Doucette-Stamm L."/>
            <person name="Rubenfield M."/>
            <person name="Weinstock K."/>
            <person name="Lee H.M."/>
            <person name="Dubois J."/>
            <person name="Rosenthal A."/>
            <person name="Platzer M."/>
            <person name="Nyakatura G."/>
            <person name="Taudien S."/>
            <person name="Rump A."/>
            <person name="Yang H."/>
            <person name="Yu J."/>
            <person name="Wang J."/>
            <person name="Huang G."/>
            <person name="Gu J."/>
            <person name="Hood L."/>
            <person name="Rowen L."/>
            <person name="Madan A."/>
            <person name="Qin S."/>
            <person name="Davis R.W."/>
            <person name="Federspiel N.A."/>
            <person name="Abola A.P."/>
            <person name="Proctor M.J."/>
            <person name="Myers R.M."/>
            <person name="Schmutz J."/>
            <person name="Dickson M."/>
            <person name="Grimwood J."/>
            <person name="Cox D.R."/>
            <person name="Olson M.V."/>
            <person name="Kaul R."/>
            <person name="Raymond C."/>
            <person name="Shimizu N."/>
            <person name="Kawasaki K."/>
            <person name="Minoshima S."/>
            <person name="Evans G.A."/>
            <person name="Athanasiou M."/>
            <person name="Schultz R."/>
            <person name="Roe B.A."/>
            <person name="Chen F."/>
            <person name="Pan H."/>
            <person name="Ramser J."/>
            <person name="Lehrach H."/>
            <person name="Reinhardt R."/>
            <person name="McCombie W.R."/>
            <person name="de la Bastide M."/>
            <person name="Dedhia N."/>
            <person name="Blocker H."/>
            <person name="Hornischer K."/>
            <person name="Nordsiek G."/>
            <person name="Agarwala R."/>
            <person name="Aravind L."/>
            <person name="Bailey J.A."/>
            <person name="Bateman A."/>
            <person name="Batzoglou S."/>
            <person name="Birney E."/>
            <person name="Bork P."/>
            <person name="Brown D.G."/>
            <person name="Burge C.B."/>
            <person name="Cerutti L."/>
            <person name="Chen H.C."/>
            <person name="Church D."/>
            <person name="Clamp M."/>
            <person name="Copley R.R."/>
            <person name="Doerks T."/>
            <person name="Eddy S.R."/>
            <person name="Eichler E.E."/>
            <person name="Furey T.S."/>
            <person name="Galagan J."/>
            <person name="Gilbert J.G."/>
            <person name="Harmon C."/>
            <person name="Hayashizaki Y."/>
            <person name="Haussler D."/>
            <person name="Hermjakob H."/>
            <person name="Hokamp K."/>
            <person name="Jang W."/>
            <person name="Johnson L.S."/>
            <person name="Jones T.A."/>
            <person name="Kasif S."/>
            <person name="Kaspryzk A."/>
            <person name="Kennedy S."/>
            <person name="Kent W.J."/>
            <person name="Kitts P."/>
            <person name="Koonin E.V."/>
            <person name="Korf I."/>
            <person name="Kulp D."/>
            <person name="Lancet D."/>
            <person name="Lowe T.M."/>
            <person name="McLysaght A."/>
            <person name="Mikkelsen T."/>
            <person name="Moran J.V."/>
            <person name="Mulder N."/>
            <person name="Pollara V.J."/>
            <person name="Ponting C.P."/>
            <person name="Schuler G."/>
            <person name="Schultz J."/>
            <person name="Slater G."/>
            <person name="Smit A.F."/>
            <person name="Stupka E."/>
            <person name="Szustakowski J."/>
            <person name="Thierry-Mieg D."/>
            <person name="Thierry-Mieg J."/>
            <person name="Wagner L."/>
            <person name="Wallis J."/>
            <person name="Wheeler R."/>
            <person name="Williams A."/>
            <person name="Wolf Y.I."/>
            <person name="Wolfe K.H."/>
            <person name="Yang S.P."/>
            <person name="Yeh R.F."/>
            <person name="Collins F."/>
            <person name="Guyer M.S."/>
            <person name="Peterson J."/>
            <person name="Felsenfeld A."/>
            <person name="Wetterstrand K.A."/>
            <person name="Patrinos A."/>
            <person name="Morgan M.J."/>
            <person name="de Jong P."/>
            <person name="Catanese J.J."/>
            <person name="Osoegawa K."/>
            <person name="Shizuya H."/>
            <person name="Choi S."/>
            <person name="Chen Y.J."/>
        </authorList>
    </citation>
    <scope>NUCLEOTIDE SEQUENCE [LARGE SCALE GENOMIC DNA]</scope>
</reference>
<protein>
    <submittedName>
        <fullName evidence="2">Uncharacterized protein</fullName>
    </submittedName>
</protein>
<feature type="compositionally biased region" description="Polar residues" evidence="1">
    <location>
        <begin position="45"/>
        <end position="61"/>
    </location>
</feature>
<dbReference type="GeneCards" id="ENSG00000256029"/>
<sequence length="61" mass="6833">LKEEAQKRRERIDEIKRKKLEELSSLVTRTRGSTMAAFPICSRGSALQPQTQASTMPPSTS</sequence>
<dbReference type="UCSC" id="uc057mhq.1">
    <property type="organism name" value="human"/>
</dbReference>
<keyword evidence="3" id="KW-1185">Reference proteome</keyword>
<dbReference type="SMR" id="H3BSH0"/>
<dbReference type="HOGENOM" id="CLU_2928611_0_0_1"/>
<reference evidence="2 3" key="3">
    <citation type="journal article" date="2006" name="Nature">
        <title>The DNA sequence and biological annotation of human chromosome 1.</title>
        <authorList>
            <person name="Gregory S.G."/>
            <person name="Barlow K.F."/>
            <person name="McLay K.E."/>
            <person name="Kaul R."/>
            <person name="Swarbreck D."/>
            <person name="Dunham A."/>
            <person name="Scott C.E."/>
            <person name="Howe K.L."/>
            <person name="Woodfine K."/>
            <person name="Spencer C.C."/>
            <person name="Jones M.C."/>
            <person name="Gillson C."/>
            <person name="Searle S."/>
            <person name="Zhou Y."/>
            <person name="Kokocinski F."/>
            <person name="McDonald L."/>
            <person name="Evans R."/>
            <person name="Phillips K."/>
            <person name="Atkinson A."/>
            <person name="Cooper R."/>
            <person name="Jones C."/>
            <person name="Hall R.E."/>
            <person name="Andrews T.D."/>
            <person name="Lloyd C."/>
            <person name="Ainscough R."/>
            <person name="Almeida J.P."/>
            <person name="Ambrose K.D."/>
            <person name="Anderson F."/>
            <person name="Andrew R.W."/>
            <person name="Ashwell R.I."/>
            <person name="Aubin K."/>
            <person name="Babbage A.K."/>
            <person name="Bagguley C.L."/>
            <person name="Bailey J."/>
            <person name="Beasley H."/>
            <person name="Bethel G."/>
            <person name="Bird C.P."/>
            <person name="Bray-Allen S."/>
            <person name="Brown J.Y."/>
            <person name="Brown A.J."/>
            <person name="Buckley D."/>
            <person name="Burton J."/>
            <person name="Bye J."/>
            <person name="Carder C."/>
            <person name="Chapman J.C."/>
            <person name="Clark S.Y."/>
            <person name="Clarke G."/>
            <person name="Clee C."/>
            <person name="Cobley V."/>
            <person name="Collier R.E."/>
            <person name="Corby N."/>
            <person name="Coville G.J."/>
            <person name="Davies J."/>
            <person name="Deadman R."/>
            <person name="Dunn M."/>
            <person name="Earthrowl M."/>
            <person name="Ellington A.G."/>
            <person name="Errington H."/>
            <person name="Frankish A."/>
            <person name="Frankland J."/>
            <person name="French L."/>
            <person name="Garner P."/>
            <person name="Garnett J."/>
            <person name="Gay L."/>
            <person name="Ghori M.R."/>
            <person name="Gibson R."/>
            <person name="Gilby L.M."/>
            <person name="Gillett W."/>
            <person name="Glithero R.J."/>
            <person name="Grafham D.V."/>
            <person name="Griffiths C."/>
            <person name="Griffiths-Jones S."/>
            <person name="Grocock R."/>
            <person name="Hammond S."/>
            <person name="Harrison E.S."/>
            <person name="Hart E."/>
            <person name="Haugen E."/>
            <person name="Heath P.D."/>
            <person name="Holmes S."/>
            <person name="Holt K."/>
            <person name="Howden P.J."/>
            <person name="Hunt A.R."/>
            <person name="Hunt S.E."/>
            <person name="Hunter G."/>
            <person name="Isherwood J."/>
            <person name="James R."/>
            <person name="Johnson C."/>
            <person name="Johnson D."/>
            <person name="Joy A."/>
            <person name="Kay M."/>
            <person name="Kershaw J.K."/>
            <person name="Kibukawa M."/>
            <person name="Kimberley A.M."/>
            <person name="King A."/>
            <person name="Knights A.J."/>
            <person name="Lad H."/>
            <person name="Laird G."/>
            <person name="Lawlor S."/>
            <person name="Leongamornlert D.A."/>
            <person name="Lloyd D.M."/>
            <person name="Loveland J."/>
            <person name="Lovell J."/>
            <person name="Lush M.J."/>
            <person name="Lyne R."/>
            <person name="Martin S."/>
            <person name="Mashreghi-Mohammadi M."/>
            <person name="Matthews L."/>
            <person name="Matthews N.S."/>
            <person name="McLaren S."/>
            <person name="Milne S."/>
            <person name="Mistry S."/>
            <person name="Moore M.J."/>
            <person name="Nickerson T."/>
            <person name="O'Dell C.N."/>
            <person name="Oliver K."/>
            <person name="Palmeiri A."/>
            <person name="Palmer S.A."/>
            <person name="Parker A."/>
            <person name="Patel D."/>
            <person name="Pearce A.V."/>
            <person name="Peck A.I."/>
            <person name="Pelan S."/>
            <person name="Phelps K."/>
            <person name="Phillimore B.J."/>
            <person name="Plumb R."/>
            <person name="Rajan J."/>
            <person name="Raymond C."/>
            <person name="Rouse G."/>
            <person name="Saenphimmachak C."/>
            <person name="Sehra H.K."/>
            <person name="Sheridan E."/>
            <person name="Shownkeen R."/>
            <person name="Sims S."/>
            <person name="Skuce C.D."/>
            <person name="Smith M."/>
            <person name="Steward C."/>
            <person name="Subramanian S."/>
            <person name="Sycamore N."/>
            <person name="Tracey A."/>
            <person name="Tromans A."/>
            <person name="Van Helmond Z."/>
            <person name="Wall M."/>
            <person name="Wallis J.M."/>
            <person name="White S."/>
            <person name="Whitehead S.L."/>
            <person name="Wilkinson J.E."/>
            <person name="Willey D.L."/>
            <person name="Williams H."/>
            <person name="Wilming L."/>
            <person name="Wray P.W."/>
            <person name="Wu Z."/>
            <person name="Coulson A."/>
            <person name="Vaudin M."/>
            <person name="Sulston J.E."/>
            <person name="Durbin R."/>
            <person name="Hubbard T."/>
            <person name="Wooster R."/>
            <person name="Dunham I."/>
            <person name="Carter N.P."/>
            <person name="McVean G."/>
            <person name="Ross M.T."/>
            <person name="Harrow J."/>
            <person name="Olson M.V."/>
            <person name="Beck S."/>
            <person name="Rogers J."/>
            <person name="Bentley D.R."/>
            <person name="Banerjee R."/>
            <person name="Bryant S.P."/>
            <person name="Burford D.C."/>
            <person name="Burrill W.D."/>
            <person name="Clegg S.M."/>
            <person name="Dhami P."/>
            <person name="Dovey O."/>
            <person name="Faulkner L.M."/>
            <person name="Gribble S.M."/>
            <person name="Langford C.F."/>
            <person name="Pandian R.D."/>
            <person name="Porter K.M."/>
            <person name="Prigmore E."/>
        </authorList>
    </citation>
    <scope>NUCLEOTIDE SEQUENCE [LARGE SCALE GENOMIC DNA]</scope>
</reference>
<dbReference type="AlphaFoldDB" id="H3BSH0"/>
<dbReference type="Ensembl" id="ENST00000536779.5">
    <property type="protein sequence ID" value="ENSP00000456698.1"/>
    <property type="gene ID" value="ENSG00000256029.6"/>
</dbReference>
<dbReference type="Proteomes" id="UP000005640">
    <property type="component" value="Chromosome 1"/>
</dbReference>
<reference evidence="2 3" key="2">
    <citation type="journal article" date="2004" name="Nature">
        <title>Finishing the euchromatic sequence of the human genome.</title>
        <authorList>
            <consortium name="International Human Genome Sequencing Consortium"/>
        </authorList>
    </citation>
    <scope>NUCLEOTIDE SEQUENCE [LARGE SCALE GENOMIC DNA]</scope>
</reference>
<reference evidence="2" key="4">
    <citation type="submission" date="2025-08" db="UniProtKB">
        <authorList>
            <consortium name="Ensembl"/>
        </authorList>
    </citation>
    <scope>IDENTIFICATION</scope>
</reference>
<evidence type="ECO:0000256" key="1">
    <source>
        <dbReference type="SAM" id="MobiDB-lite"/>
    </source>
</evidence>
<evidence type="ECO:0000313" key="3">
    <source>
        <dbReference type="Proteomes" id="UP000005640"/>
    </source>
</evidence>
<dbReference type="ExpressionAtlas" id="H3BSH0">
    <property type="expression patterns" value="baseline and differential"/>
</dbReference>
<evidence type="ECO:0000313" key="2">
    <source>
        <dbReference type="Ensembl" id="ENSP00000456698.1"/>
    </source>
</evidence>
<dbReference type="PAN-GO" id="H3BSH0">
    <property type="GO annotations" value="0 GO annotations based on evolutionary models"/>
</dbReference>
<feature type="region of interest" description="Disordered" evidence="1">
    <location>
        <begin position="42"/>
        <end position="61"/>
    </location>
</feature>